<dbReference type="AlphaFoldDB" id="A0A5C6VNQ4"/>
<dbReference type="InterPro" id="IPR011086">
    <property type="entry name" value="DUF1521"/>
</dbReference>
<gene>
    <name evidence="3" type="ORF">FRZ40_00555</name>
</gene>
<evidence type="ECO:0000313" key="4">
    <source>
        <dbReference type="Proteomes" id="UP000321776"/>
    </source>
</evidence>
<name>A0A5C6VNQ4_9BURK</name>
<evidence type="ECO:0000259" key="2">
    <source>
        <dbReference type="Pfam" id="PF07481"/>
    </source>
</evidence>
<feature type="region of interest" description="Disordered" evidence="1">
    <location>
        <begin position="94"/>
        <end position="114"/>
    </location>
</feature>
<evidence type="ECO:0000256" key="1">
    <source>
        <dbReference type="SAM" id="MobiDB-lite"/>
    </source>
</evidence>
<feature type="domain" description="DUF1521" evidence="2">
    <location>
        <begin position="35"/>
        <end position="104"/>
    </location>
</feature>
<accession>A0A5C6VNQ4</accession>
<dbReference type="EMBL" id="VOQS01000001">
    <property type="protein sequence ID" value="TXC86186.1"/>
    <property type="molecule type" value="Genomic_DNA"/>
</dbReference>
<dbReference type="Proteomes" id="UP000321776">
    <property type="component" value="Unassembled WGS sequence"/>
</dbReference>
<evidence type="ECO:0000313" key="3">
    <source>
        <dbReference type="EMBL" id="TXC86186.1"/>
    </source>
</evidence>
<dbReference type="Pfam" id="PF07481">
    <property type="entry name" value="DUF1521"/>
    <property type="match status" value="1"/>
</dbReference>
<comment type="caution">
    <text evidence="3">The sequence shown here is derived from an EMBL/GenBank/DDBJ whole genome shotgun (WGS) entry which is preliminary data.</text>
</comment>
<organism evidence="3 4">
    <name type="scientific">Paraburkholderia azotifigens</name>
    <dbReference type="NCBI Taxonomy" id="2057004"/>
    <lineage>
        <taxon>Bacteria</taxon>
        <taxon>Pseudomonadati</taxon>
        <taxon>Pseudomonadota</taxon>
        <taxon>Betaproteobacteria</taxon>
        <taxon>Burkholderiales</taxon>
        <taxon>Burkholderiaceae</taxon>
        <taxon>Paraburkholderia</taxon>
    </lineage>
</organism>
<reference evidence="3 4" key="1">
    <citation type="journal article" date="2018" name="Int. J. Syst. Evol. Microbiol.">
        <title>Paraburkholderia azotifigens sp. nov., a nitrogen-fixing bacterium isolated from paddy soil.</title>
        <authorList>
            <person name="Choi G.M."/>
            <person name="Im W.T."/>
        </authorList>
    </citation>
    <scope>NUCLEOTIDE SEQUENCE [LARGE SCALE GENOMIC DNA]</scope>
    <source>
        <strain evidence="3 4">NF 2-5-3</strain>
    </source>
</reference>
<sequence>MGRSAHRQQRQLEYVQRPDVVQSARRYEDHGGNQGDGNVTYADKLTITKGNDAYVVNGLSEKNGAPLTVQREGNGRLLDAQTPDGYELVANRSGKGWIDPATGHAPTAADFKAH</sequence>
<protein>
    <submittedName>
        <fullName evidence="3">DUF1521 domain-containing protein</fullName>
    </submittedName>
</protein>
<proteinExistence type="predicted"/>